<dbReference type="InterPro" id="IPR052215">
    <property type="entry name" value="Plant_ABCG"/>
</dbReference>
<evidence type="ECO:0000256" key="1">
    <source>
        <dbReference type="ARBA" id="ARBA00005814"/>
    </source>
</evidence>
<dbReference type="Proteomes" id="UP001163823">
    <property type="component" value="Chromosome 13"/>
</dbReference>
<proteinExistence type="inferred from homology"/>
<dbReference type="EMBL" id="JARAOO010000013">
    <property type="protein sequence ID" value="KAJ7946742.1"/>
    <property type="molecule type" value="Genomic_DNA"/>
</dbReference>
<evidence type="ECO:0000313" key="4">
    <source>
        <dbReference type="Proteomes" id="UP001163823"/>
    </source>
</evidence>
<comment type="similarity">
    <text evidence="1">Belongs to the ABC transporter superfamily. ABCG family. Eye pigment precursor importer (TC 3.A.1.204) subfamily.</text>
</comment>
<sequence>MGIITGAGIQGIMILGGGFFRLPNDMPKPVWKYPLYYIAFHKYAYQGLFKNEFEGLKFVSNQVGGSKTHAVISGLILVSCWE</sequence>
<comment type="caution">
    <text evidence="3">The sequence shown here is derived from an EMBL/GenBank/DDBJ whole genome shotgun (WGS) entry which is preliminary data.</text>
</comment>
<keyword evidence="2" id="KW-0813">Transport</keyword>
<dbReference type="KEGG" id="qsa:O6P43_031631"/>
<dbReference type="AlphaFoldDB" id="A0AAD7KVV1"/>
<organism evidence="3 4">
    <name type="scientific">Quillaja saponaria</name>
    <name type="common">Soap bark tree</name>
    <dbReference type="NCBI Taxonomy" id="32244"/>
    <lineage>
        <taxon>Eukaryota</taxon>
        <taxon>Viridiplantae</taxon>
        <taxon>Streptophyta</taxon>
        <taxon>Embryophyta</taxon>
        <taxon>Tracheophyta</taxon>
        <taxon>Spermatophyta</taxon>
        <taxon>Magnoliopsida</taxon>
        <taxon>eudicotyledons</taxon>
        <taxon>Gunneridae</taxon>
        <taxon>Pentapetalae</taxon>
        <taxon>rosids</taxon>
        <taxon>fabids</taxon>
        <taxon>Fabales</taxon>
        <taxon>Quillajaceae</taxon>
        <taxon>Quillaja</taxon>
    </lineage>
</organism>
<protein>
    <submittedName>
        <fullName evidence="3">ABC transporter G family member 11-like</fullName>
    </submittedName>
</protein>
<dbReference type="PANTHER" id="PTHR48042:SF1">
    <property type="entry name" value="ABC TRANSPORTER G FAMILY MEMBER 11-LIKE"/>
    <property type="match status" value="1"/>
</dbReference>
<keyword evidence="4" id="KW-1185">Reference proteome</keyword>
<dbReference type="PANTHER" id="PTHR48042">
    <property type="entry name" value="ABC TRANSPORTER G FAMILY MEMBER 11"/>
    <property type="match status" value="1"/>
</dbReference>
<accession>A0AAD7KVV1</accession>
<reference evidence="3" key="1">
    <citation type="journal article" date="2023" name="Science">
        <title>Elucidation of the pathway for biosynthesis of saponin adjuvants from the soapbark tree.</title>
        <authorList>
            <person name="Reed J."/>
            <person name="Orme A."/>
            <person name="El-Demerdash A."/>
            <person name="Owen C."/>
            <person name="Martin L.B.B."/>
            <person name="Misra R.C."/>
            <person name="Kikuchi S."/>
            <person name="Rejzek M."/>
            <person name="Martin A.C."/>
            <person name="Harkess A."/>
            <person name="Leebens-Mack J."/>
            <person name="Louveau T."/>
            <person name="Stephenson M.J."/>
            <person name="Osbourn A."/>
        </authorList>
    </citation>
    <scope>NUCLEOTIDE SEQUENCE</scope>
    <source>
        <strain evidence="3">S10</strain>
    </source>
</reference>
<evidence type="ECO:0000313" key="3">
    <source>
        <dbReference type="EMBL" id="KAJ7946742.1"/>
    </source>
</evidence>
<gene>
    <name evidence="3" type="ORF">O6P43_031631</name>
</gene>
<evidence type="ECO:0000256" key="2">
    <source>
        <dbReference type="ARBA" id="ARBA00022448"/>
    </source>
</evidence>
<name>A0AAD7KVV1_QUISA</name>